<keyword evidence="4" id="KW-1185">Reference proteome</keyword>
<dbReference type="Proteomes" id="UP000316726">
    <property type="component" value="Chromosome 13"/>
</dbReference>
<evidence type="ECO:0000256" key="1">
    <source>
        <dbReference type="SAM" id="Coils"/>
    </source>
</evidence>
<accession>A0A5B8MYF4</accession>
<dbReference type="AlphaFoldDB" id="A0A5B8MYF4"/>
<name>A0A5B8MYF4_9CHLO</name>
<feature type="compositionally biased region" description="Low complexity" evidence="2">
    <location>
        <begin position="329"/>
        <end position="345"/>
    </location>
</feature>
<evidence type="ECO:0000313" key="3">
    <source>
        <dbReference type="EMBL" id="QDZ24570.1"/>
    </source>
</evidence>
<feature type="region of interest" description="Disordered" evidence="2">
    <location>
        <begin position="366"/>
        <end position="392"/>
    </location>
</feature>
<dbReference type="EMBL" id="CP031046">
    <property type="protein sequence ID" value="QDZ24570.1"/>
    <property type="molecule type" value="Genomic_DNA"/>
</dbReference>
<sequence>MFWRGKRKEESKENADDVDIECGLGGVRPTMIDEIEVQGALDMAQVALASVRRRAEQSEGEAVLLSLQLQDNQAKVEKERERRTKLERDMRERNQKVSQLQKAVADGILNNRRVETELSVERERARTDLRTAKDTIKERDGRIAELEKEKASLGQELFVVREQLEEALSSSTRADVPERSRSKVEDKAAVQEAEKLSDEDVSAAAMTLARTLAREMSGFGREGLRTEASATASAALKLAEALGGNADPAWVDATSSFRADPSSEMDKGNAPATLPLQDKENFNYNAFGHFRDAMSSAKANRACLTSPSKKSHSGLEPQGSLMGRKRGLSTSKASNVNNASSKNASPWPAPLGSTLGQFLSWTSAEKKQLKPRWGGGGDIENNAGESFTSQQQLTQKNVEYSLTSW</sequence>
<protein>
    <submittedName>
        <fullName evidence="3">Uncharacterized protein</fullName>
    </submittedName>
</protein>
<reference evidence="3 4" key="1">
    <citation type="submission" date="2018-07" db="EMBL/GenBank/DDBJ databases">
        <title>The complete nuclear genome of the prasinophyte Chloropicon primus (CCMP1205).</title>
        <authorList>
            <person name="Pombert J.-F."/>
            <person name="Otis C."/>
            <person name="Turmel M."/>
            <person name="Lemieux C."/>
        </authorList>
    </citation>
    <scope>NUCLEOTIDE SEQUENCE [LARGE SCALE GENOMIC DNA]</scope>
    <source>
        <strain evidence="3 4">CCMP1205</strain>
    </source>
</reference>
<evidence type="ECO:0000313" key="4">
    <source>
        <dbReference type="Proteomes" id="UP000316726"/>
    </source>
</evidence>
<evidence type="ECO:0000256" key="2">
    <source>
        <dbReference type="SAM" id="MobiDB-lite"/>
    </source>
</evidence>
<proteinExistence type="predicted"/>
<feature type="region of interest" description="Disordered" evidence="2">
    <location>
        <begin position="303"/>
        <end position="349"/>
    </location>
</feature>
<gene>
    <name evidence="3" type="ORF">A3770_13p70880</name>
</gene>
<feature type="compositionally biased region" description="Polar residues" evidence="2">
    <location>
        <begin position="383"/>
        <end position="392"/>
    </location>
</feature>
<feature type="coiled-coil region" evidence="1">
    <location>
        <begin position="41"/>
        <end position="103"/>
    </location>
</feature>
<feature type="coiled-coil region" evidence="1">
    <location>
        <begin position="129"/>
        <end position="163"/>
    </location>
</feature>
<organism evidence="3 4">
    <name type="scientific">Chloropicon primus</name>
    <dbReference type="NCBI Taxonomy" id="1764295"/>
    <lineage>
        <taxon>Eukaryota</taxon>
        <taxon>Viridiplantae</taxon>
        <taxon>Chlorophyta</taxon>
        <taxon>Chloropicophyceae</taxon>
        <taxon>Chloropicales</taxon>
        <taxon>Chloropicaceae</taxon>
        <taxon>Chloropicon</taxon>
    </lineage>
</organism>
<keyword evidence="1" id="KW-0175">Coiled coil</keyword>